<dbReference type="RefSeq" id="WP_154570838.1">
    <property type="nucleotide sequence ID" value="NZ_VWSJ01000018.1"/>
</dbReference>
<dbReference type="GO" id="GO:0008233">
    <property type="term" value="F:peptidase activity"/>
    <property type="evidence" value="ECO:0007669"/>
    <property type="project" value="UniProtKB-KW"/>
</dbReference>
<dbReference type="EMBL" id="VWSJ01000018">
    <property type="protein sequence ID" value="MSN96570.1"/>
    <property type="molecule type" value="Genomic_DNA"/>
</dbReference>
<keyword evidence="1" id="KW-0645">Protease</keyword>
<keyword evidence="1" id="KW-0378">Hydrolase</keyword>
<evidence type="ECO:0000313" key="2">
    <source>
        <dbReference type="Proteomes" id="UP000476338"/>
    </source>
</evidence>
<dbReference type="AlphaFoldDB" id="A0A6L5WHA7"/>
<proteinExistence type="predicted"/>
<name>A0A6L5WHA7_9BACT</name>
<gene>
    <name evidence="1" type="ORF">F1B92_05220</name>
</gene>
<protein>
    <submittedName>
        <fullName evidence="1">CAAX protease</fullName>
    </submittedName>
</protein>
<keyword evidence="2" id="KW-1185">Reference proteome</keyword>
<accession>A0A6L5WHA7</accession>
<comment type="caution">
    <text evidence="1">The sequence shown here is derived from an EMBL/GenBank/DDBJ whole genome shotgun (WGS) entry which is preliminary data.</text>
</comment>
<reference evidence="1 2" key="2">
    <citation type="submission" date="2020-03" db="EMBL/GenBank/DDBJ databases">
        <title>Campylobacter portucalensis sp. nov., a new species of Campylobacter isolated from the reproductive tract of bulls.</title>
        <authorList>
            <person name="Silva M.F."/>
            <person name="Pereira G."/>
            <person name="Carneiro C."/>
            <person name="Hemphill A."/>
            <person name="Mateus L."/>
            <person name="Lopes-Da-Costa L."/>
            <person name="Silva E."/>
        </authorList>
    </citation>
    <scope>NUCLEOTIDE SEQUENCE [LARGE SCALE GENOMIC DNA]</scope>
    <source>
        <strain evidence="1 2">FMV-PI01</strain>
    </source>
</reference>
<dbReference type="GO" id="GO:0006508">
    <property type="term" value="P:proteolysis"/>
    <property type="evidence" value="ECO:0007669"/>
    <property type="project" value="UniProtKB-KW"/>
</dbReference>
<evidence type="ECO:0000313" key="1">
    <source>
        <dbReference type="EMBL" id="MSN96570.1"/>
    </source>
</evidence>
<reference evidence="1 2" key="1">
    <citation type="submission" date="2019-09" db="EMBL/GenBank/DDBJ databases">
        <authorList>
            <person name="Silva M."/>
            <person name="Pereira G."/>
            <person name="Lopes-Da-Costa L."/>
            <person name="Silva E."/>
        </authorList>
    </citation>
    <scope>NUCLEOTIDE SEQUENCE [LARGE SCALE GENOMIC DNA]</scope>
    <source>
        <strain evidence="1 2">FMV-PI01</strain>
    </source>
</reference>
<sequence>MYLKNHTYQKIYENLGFDESFGIKGFDKLKNSISLLHNGYLLGSCKEAGIFIKNHKDKKIENIFDFVISIYNKRIKTHHILFLFIHIFETALRSKMAIVLSNNYSSDKNSNDDWFKNPNNPWLVNKTQRVINMQRSNLDLNSTTSYEVLDLFTFGDLENVIKNHWADFKPIFADTKKYKNQDLPCYGTKEHFLNTLSRIRKARNDIFHNRPSRIKPKSIIANIEILLLRLDFNLKDAFYGIENSKYNLNLKYSYD</sequence>
<organism evidence="1 2">
    <name type="scientific">Campylobacter portucalensis</name>
    <dbReference type="NCBI Taxonomy" id="2608384"/>
    <lineage>
        <taxon>Bacteria</taxon>
        <taxon>Pseudomonadati</taxon>
        <taxon>Campylobacterota</taxon>
        <taxon>Epsilonproteobacteria</taxon>
        <taxon>Campylobacterales</taxon>
        <taxon>Campylobacteraceae</taxon>
        <taxon>Campylobacter</taxon>
    </lineage>
</organism>
<dbReference type="Proteomes" id="UP000476338">
    <property type="component" value="Unassembled WGS sequence"/>
</dbReference>